<dbReference type="PROSITE" id="PS00108">
    <property type="entry name" value="PROTEIN_KINASE_ST"/>
    <property type="match status" value="1"/>
</dbReference>
<dbReference type="Pfam" id="PF00069">
    <property type="entry name" value="Pkinase"/>
    <property type="match status" value="1"/>
</dbReference>
<protein>
    <submittedName>
        <fullName evidence="3">Protein kinase domain-containing protein</fullName>
    </submittedName>
</protein>
<evidence type="ECO:0000313" key="2">
    <source>
        <dbReference type="Proteomes" id="UP000887575"/>
    </source>
</evidence>
<reference evidence="3" key="1">
    <citation type="submission" date="2024-02" db="UniProtKB">
        <authorList>
            <consortium name="WormBaseParasite"/>
        </authorList>
    </citation>
    <scope>IDENTIFICATION</scope>
</reference>
<dbReference type="WBParaSite" id="MBELARI_LOCUS20822">
    <property type="protein sequence ID" value="MBELARI_LOCUS20822"/>
    <property type="gene ID" value="MBELARI_LOCUS20822"/>
</dbReference>
<proteinExistence type="predicted"/>
<dbReference type="Proteomes" id="UP000887575">
    <property type="component" value="Unassembled WGS sequence"/>
</dbReference>
<dbReference type="GO" id="GO:0005524">
    <property type="term" value="F:ATP binding"/>
    <property type="evidence" value="ECO:0007669"/>
    <property type="project" value="InterPro"/>
</dbReference>
<dbReference type="PANTHER" id="PTHR44167:SF30">
    <property type="entry name" value="PHOSPHORYLASE KINASE"/>
    <property type="match status" value="1"/>
</dbReference>
<dbReference type="SMART" id="SM00220">
    <property type="entry name" value="S_TKc"/>
    <property type="match status" value="1"/>
</dbReference>
<dbReference type="CDD" id="cd00180">
    <property type="entry name" value="PKc"/>
    <property type="match status" value="1"/>
</dbReference>
<evidence type="ECO:0000313" key="3">
    <source>
        <dbReference type="WBParaSite" id="MBELARI_LOCUS20822"/>
    </source>
</evidence>
<organism evidence="2 3">
    <name type="scientific">Mesorhabditis belari</name>
    <dbReference type="NCBI Taxonomy" id="2138241"/>
    <lineage>
        <taxon>Eukaryota</taxon>
        <taxon>Metazoa</taxon>
        <taxon>Ecdysozoa</taxon>
        <taxon>Nematoda</taxon>
        <taxon>Chromadorea</taxon>
        <taxon>Rhabditida</taxon>
        <taxon>Rhabditina</taxon>
        <taxon>Rhabditomorpha</taxon>
        <taxon>Rhabditoidea</taxon>
        <taxon>Rhabditidae</taxon>
        <taxon>Mesorhabditinae</taxon>
        <taxon>Mesorhabditis</taxon>
    </lineage>
</organism>
<keyword evidence="2" id="KW-1185">Reference proteome</keyword>
<evidence type="ECO:0000259" key="1">
    <source>
        <dbReference type="PROSITE" id="PS50011"/>
    </source>
</evidence>
<dbReference type="Gene3D" id="1.10.510.10">
    <property type="entry name" value="Transferase(Phosphotransferase) domain 1"/>
    <property type="match status" value="1"/>
</dbReference>
<feature type="domain" description="Protein kinase" evidence="1">
    <location>
        <begin position="1"/>
        <end position="276"/>
    </location>
</feature>
<dbReference type="GO" id="GO:0005634">
    <property type="term" value="C:nucleus"/>
    <property type="evidence" value="ECO:0007669"/>
    <property type="project" value="TreeGrafter"/>
</dbReference>
<dbReference type="AlphaFoldDB" id="A0AAF3F590"/>
<dbReference type="SUPFAM" id="SSF56112">
    <property type="entry name" value="Protein kinase-like (PK-like)"/>
    <property type="match status" value="1"/>
</dbReference>
<dbReference type="InterPro" id="IPR008271">
    <property type="entry name" value="Ser/Thr_kinase_AS"/>
</dbReference>
<dbReference type="PROSITE" id="PS50011">
    <property type="entry name" value="PROTEIN_KINASE_DOM"/>
    <property type="match status" value="1"/>
</dbReference>
<dbReference type="GO" id="GO:0004674">
    <property type="term" value="F:protein serine/threonine kinase activity"/>
    <property type="evidence" value="ECO:0007669"/>
    <property type="project" value="TreeGrafter"/>
</dbReference>
<name>A0AAF3F590_9BILA</name>
<dbReference type="InterPro" id="IPR011009">
    <property type="entry name" value="Kinase-like_dom_sf"/>
</dbReference>
<accession>A0AAF3F590</accession>
<dbReference type="PANTHER" id="PTHR44167">
    <property type="entry name" value="OVARIAN-SPECIFIC SERINE/THREONINE-PROTEIN KINASE LOK-RELATED"/>
    <property type="match status" value="1"/>
</dbReference>
<dbReference type="GO" id="GO:0044773">
    <property type="term" value="P:mitotic DNA damage checkpoint signaling"/>
    <property type="evidence" value="ECO:0007669"/>
    <property type="project" value="TreeGrafter"/>
</dbReference>
<dbReference type="InterPro" id="IPR000719">
    <property type="entry name" value="Prot_kinase_dom"/>
</dbReference>
<sequence length="321" mass="37112">MSGKIQKNRFKKGNTEDKYIVVDHDREIAERFYRVDSSWIHSKRNQRFYSNEVNALELLGENENIVKMLNKRTVDKNGMHFLVVSLEYIKMTSLNKIILSPCYKYTAKTVGEWLRQLFSAAAFLHQKQLVHRDIKPSNILVTDNFHLKITDFECCKSVDPAKTNTFDVGTIRYKPPESKGFNPINGRTLFTDSGDVFSIGITGWEIIMRSECILEESIDDSGSMMFINDVHRTPRLRCIREFEELITNSTSISHHLRPTALAAKSHLEEALKNNYFNSLKFEPDFDETLTKIHLPFDVKLIKSDGNDEESRESFTPPSVDF</sequence>